<dbReference type="Pfam" id="PF11848">
    <property type="entry name" value="DUF3368"/>
    <property type="match status" value="1"/>
</dbReference>
<evidence type="ECO:0008006" key="3">
    <source>
        <dbReference type="Google" id="ProtNLM"/>
    </source>
</evidence>
<dbReference type="RefSeq" id="WP_007193112.1">
    <property type="nucleotide sequence ID" value="NZ_AFWV01000007.1"/>
</dbReference>
<accession>F9UBD5</accession>
<sequence length="164" mass="18026">MRRIVSNTSPLTNLAAIGQLNQLHRLFGRVDIAHAVWDELNANGRSWPGRDEVARASWIVRQIPKNGALIRALQRDLDRGESESIALAVELGADLILLDEQDGRRIAQQQGLKPMGVVGVLLLAKQCGLLSAIRPELDALRTDAGFWLGDSVYQLALQKARESS</sequence>
<keyword evidence="2" id="KW-1185">Reference proteome</keyword>
<protein>
    <recommendedName>
        <fullName evidence="3">DUF3368 domain-containing protein</fullName>
    </recommendedName>
</protein>
<dbReference type="EMBL" id="AFWV01000007">
    <property type="protein sequence ID" value="EGV18253.1"/>
    <property type="molecule type" value="Genomic_DNA"/>
</dbReference>
<dbReference type="OrthoDB" id="5567844at2"/>
<organism evidence="1 2">
    <name type="scientific">Thiocapsa marina 5811</name>
    <dbReference type="NCBI Taxonomy" id="768671"/>
    <lineage>
        <taxon>Bacteria</taxon>
        <taxon>Pseudomonadati</taxon>
        <taxon>Pseudomonadota</taxon>
        <taxon>Gammaproteobacteria</taxon>
        <taxon>Chromatiales</taxon>
        <taxon>Chromatiaceae</taxon>
        <taxon>Thiocapsa</taxon>
    </lineage>
</organism>
<evidence type="ECO:0000313" key="2">
    <source>
        <dbReference type="Proteomes" id="UP000005459"/>
    </source>
</evidence>
<dbReference type="PANTHER" id="PTHR39550">
    <property type="entry name" value="SLL0658 PROTEIN"/>
    <property type="match status" value="1"/>
</dbReference>
<dbReference type="STRING" id="768671.ThimaDRAFT_2237"/>
<reference evidence="1 2" key="1">
    <citation type="submission" date="2011-06" db="EMBL/GenBank/DDBJ databases">
        <title>The draft genome of Thiocapsa marina 5811.</title>
        <authorList>
            <consortium name="US DOE Joint Genome Institute (JGI-PGF)"/>
            <person name="Lucas S."/>
            <person name="Han J."/>
            <person name="Cheng J.-F."/>
            <person name="Goodwin L."/>
            <person name="Pitluck S."/>
            <person name="Peters L."/>
            <person name="Land M.L."/>
            <person name="Hauser L."/>
            <person name="Vogl K."/>
            <person name="Liu Z."/>
            <person name="Imhoff J."/>
            <person name="Thiel V."/>
            <person name="Frigaard N.-U."/>
            <person name="Bryant D."/>
            <person name="Woyke T.J."/>
        </authorList>
    </citation>
    <scope>NUCLEOTIDE SEQUENCE [LARGE SCALE GENOMIC DNA]</scope>
    <source>
        <strain evidence="1 2">5811</strain>
    </source>
</reference>
<gene>
    <name evidence="1" type="ORF">ThimaDRAFT_2237</name>
</gene>
<dbReference type="PANTHER" id="PTHR39550:SF1">
    <property type="entry name" value="SLL0658 PROTEIN"/>
    <property type="match status" value="1"/>
</dbReference>
<name>F9UBD5_9GAMM</name>
<proteinExistence type="predicted"/>
<dbReference type="InterPro" id="IPR021799">
    <property type="entry name" value="PIN-like_prokaryotic"/>
</dbReference>
<dbReference type="eggNOG" id="COG2405">
    <property type="taxonomic scope" value="Bacteria"/>
</dbReference>
<evidence type="ECO:0000313" key="1">
    <source>
        <dbReference type="EMBL" id="EGV18253.1"/>
    </source>
</evidence>
<dbReference type="AlphaFoldDB" id="F9UBD5"/>
<dbReference type="Proteomes" id="UP000005459">
    <property type="component" value="Unassembled WGS sequence"/>
</dbReference>